<gene>
    <name evidence="1" type="ORF">N798_04900</name>
</gene>
<evidence type="ECO:0000313" key="1">
    <source>
        <dbReference type="EMBL" id="KGN34513.1"/>
    </source>
</evidence>
<name>A0ABR4XG43_9MICO</name>
<organism evidence="1 2">
    <name type="scientific">Knoellia flava TL1</name>
    <dbReference type="NCBI Taxonomy" id="1385518"/>
    <lineage>
        <taxon>Bacteria</taxon>
        <taxon>Bacillati</taxon>
        <taxon>Actinomycetota</taxon>
        <taxon>Actinomycetes</taxon>
        <taxon>Micrococcales</taxon>
        <taxon>Intrasporangiaceae</taxon>
        <taxon>Knoellia</taxon>
    </lineage>
</organism>
<protein>
    <submittedName>
        <fullName evidence="1">Uncharacterized protein</fullName>
    </submittedName>
</protein>
<reference evidence="1 2" key="1">
    <citation type="submission" date="2013-08" db="EMBL/GenBank/DDBJ databases">
        <title>The genome sequence of Knoellia flava.</title>
        <authorList>
            <person name="Zhu W."/>
            <person name="Wang G."/>
        </authorList>
    </citation>
    <scope>NUCLEOTIDE SEQUENCE [LARGE SCALE GENOMIC DNA]</scope>
    <source>
        <strain evidence="1 2">TL1</strain>
    </source>
</reference>
<sequence>MTYQLLKAGGVPASTVATLTMEFATLESLDLSEGVRSYVVSWVIRGDS</sequence>
<evidence type="ECO:0000313" key="2">
    <source>
        <dbReference type="Proteomes" id="UP000029990"/>
    </source>
</evidence>
<accession>A0ABR4XG43</accession>
<proteinExistence type="predicted"/>
<comment type="caution">
    <text evidence="1">The sequence shown here is derived from an EMBL/GenBank/DDBJ whole genome shotgun (WGS) entry which is preliminary data.</text>
</comment>
<dbReference type="EMBL" id="AVPI01000010">
    <property type="protein sequence ID" value="KGN34513.1"/>
    <property type="molecule type" value="Genomic_DNA"/>
</dbReference>
<keyword evidence="2" id="KW-1185">Reference proteome</keyword>
<dbReference type="Proteomes" id="UP000029990">
    <property type="component" value="Unassembled WGS sequence"/>
</dbReference>